<comment type="caution">
    <text evidence="1">The sequence shown here is derived from an EMBL/GenBank/DDBJ whole genome shotgun (WGS) entry which is preliminary data.</text>
</comment>
<accession>A0AAV4PGN7</accession>
<evidence type="ECO:0000313" key="1">
    <source>
        <dbReference type="EMBL" id="GIX96325.1"/>
    </source>
</evidence>
<sequence>MQSHRSSLYLESTAKRSESLTSSKLGFIPVRLNYSVETWKTLKITENKIKRSPEAPDSNCPPKMTLVLKGSSTHCDRSPYLESTTKLSKSLTSSKLGFIPVRLNYSVGILSSLRTKNPSDAINTVPLSALFPFIEEWSLDKWVNWFSAGLRRKGP</sequence>
<dbReference type="Proteomes" id="UP001054945">
    <property type="component" value="Unassembled WGS sequence"/>
</dbReference>
<dbReference type="AlphaFoldDB" id="A0AAV4PGN7"/>
<protein>
    <submittedName>
        <fullName evidence="1">Uncharacterized protein</fullName>
    </submittedName>
</protein>
<dbReference type="EMBL" id="BPLR01004632">
    <property type="protein sequence ID" value="GIX96325.1"/>
    <property type="molecule type" value="Genomic_DNA"/>
</dbReference>
<name>A0AAV4PGN7_CAEEX</name>
<keyword evidence="2" id="KW-1185">Reference proteome</keyword>
<reference evidence="1 2" key="1">
    <citation type="submission" date="2021-06" db="EMBL/GenBank/DDBJ databases">
        <title>Caerostris extrusa draft genome.</title>
        <authorList>
            <person name="Kono N."/>
            <person name="Arakawa K."/>
        </authorList>
    </citation>
    <scope>NUCLEOTIDE SEQUENCE [LARGE SCALE GENOMIC DNA]</scope>
</reference>
<proteinExistence type="predicted"/>
<evidence type="ECO:0000313" key="2">
    <source>
        <dbReference type="Proteomes" id="UP001054945"/>
    </source>
</evidence>
<gene>
    <name evidence="1" type="ORF">CEXT_9001</name>
</gene>
<organism evidence="1 2">
    <name type="scientific">Caerostris extrusa</name>
    <name type="common">Bark spider</name>
    <name type="synonym">Caerostris bankana</name>
    <dbReference type="NCBI Taxonomy" id="172846"/>
    <lineage>
        <taxon>Eukaryota</taxon>
        <taxon>Metazoa</taxon>
        <taxon>Ecdysozoa</taxon>
        <taxon>Arthropoda</taxon>
        <taxon>Chelicerata</taxon>
        <taxon>Arachnida</taxon>
        <taxon>Araneae</taxon>
        <taxon>Araneomorphae</taxon>
        <taxon>Entelegynae</taxon>
        <taxon>Araneoidea</taxon>
        <taxon>Araneidae</taxon>
        <taxon>Caerostris</taxon>
    </lineage>
</organism>